<feature type="transmembrane region" description="Helical" evidence="8">
    <location>
        <begin position="34"/>
        <end position="53"/>
    </location>
</feature>
<sequence length="519" mass="56102">MAGPDDDQTQQSENPSRPVYRIDSPRQRMSGGSAFVVSAMVIGGLALVAWPYLTGEETISIETSETEEFQEADDDRGFGDMDLSETNPQQDGEPEIVVMEPEPFDGGALQAQLDAQRRAIEAQNEDLASEVTRLREQLSDLAGREPDDNSAELARALQDIQRQNADLIESLRSDFENRIEQAELQDRQREADAASARQTAEQQAATLRQQLNSVSQSIESLRRENQALEEQFQRGLDSALTEQQERDRQAELEAQRRAELEARRAEAEEARQARIESEGLIFDAGGRTSGAPSDGNEAVPAGSAGGALRAPSRDDLERDFVTAALEPVQTAAAEVIANPGSTVLQGTIIPATMETAISSDIPGPVSAVVNYPVWSFDQSQVVIPQGSRLFGSYSSDLALGQSRILIRWSRIVTPDGQSVQMASFGADDQGRSGVTGDVNRRFGLRFGSAALLSIVGAGPTLAAAQSDTEVGAEVAEDIADDFSRTTQSVASEYARIPQEISIQPGASITVIVDRDLEFF</sequence>
<feature type="coiled-coil region" evidence="6">
    <location>
        <begin position="110"/>
        <end position="277"/>
    </location>
</feature>
<dbReference type="AlphaFoldDB" id="A0A2W7MY16"/>
<dbReference type="InterPro" id="IPR042217">
    <property type="entry name" value="T4SS_VirB10/TrbI"/>
</dbReference>
<evidence type="ECO:0000256" key="3">
    <source>
        <dbReference type="ARBA" id="ARBA00022692"/>
    </source>
</evidence>
<keyword evidence="4 8" id="KW-1133">Transmembrane helix</keyword>
<evidence type="ECO:0000313" key="10">
    <source>
        <dbReference type="Proteomes" id="UP000248916"/>
    </source>
</evidence>
<evidence type="ECO:0000256" key="4">
    <source>
        <dbReference type="ARBA" id="ARBA00022989"/>
    </source>
</evidence>
<feature type="region of interest" description="Disordered" evidence="7">
    <location>
        <begin position="1"/>
        <end position="27"/>
    </location>
</feature>
<evidence type="ECO:0000256" key="1">
    <source>
        <dbReference type="ARBA" id="ARBA00004167"/>
    </source>
</evidence>
<keyword evidence="3 8" id="KW-0812">Transmembrane</keyword>
<protein>
    <submittedName>
        <fullName evidence="9">Type IV secretion system protein VirB10</fullName>
    </submittedName>
</protein>
<keyword evidence="5 8" id="KW-0472">Membrane</keyword>
<comment type="subcellular location">
    <subcellularLocation>
        <location evidence="1">Membrane</location>
        <topology evidence="1">Single-pass membrane protein</topology>
    </subcellularLocation>
</comment>
<dbReference type="Gene3D" id="2.40.128.260">
    <property type="entry name" value="Type IV secretion system, VirB10/TraB/TrbI"/>
    <property type="match status" value="1"/>
</dbReference>
<comment type="similarity">
    <text evidence="2">Belongs to the TrbI/VirB10 family.</text>
</comment>
<keyword evidence="6" id="KW-0175">Coiled coil</keyword>
<dbReference type="OrthoDB" id="9807354at2"/>
<dbReference type="InterPro" id="IPR005498">
    <property type="entry name" value="T4SS_VirB10/TraB/TrbI"/>
</dbReference>
<feature type="region of interest" description="Disordered" evidence="7">
    <location>
        <begin position="62"/>
        <end position="94"/>
    </location>
</feature>
<keyword evidence="10" id="KW-1185">Reference proteome</keyword>
<evidence type="ECO:0000256" key="8">
    <source>
        <dbReference type="SAM" id="Phobius"/>
    </source>
</evidence>
<dbReference type="EMBL" id="QKZL01000023">
    <property type="protein sequence ID" value="PZX12453.1"/>
    <property type="molecule type" value="Genomic_DNA"/>
</dbReference>
<evidence type="ECO:0000256" key="5">
    <source>
        <dbReference type="ARBA" id="ARBA00023136"/>
    </source>
</evidence>
<dbReference type="GO" id="GO:0016020">
    <property type="term" value="C:membrane"/>
    <property type="evidence" value="ECO:0007669"/>
    <property type="project" value="UniProtKB-SubCell"/>
</dbReference>
<evidence type="ECO:0000256" key="6">
    <source>
        <dbReference type="SAM" id="Coils"/>
    </source>
</evidence>
<evidence type="ECO:0000256" key="7">
    <source>
        <dbReference type="SAM" id="MobiDB-lite"/>
    </source>
</evidence>
<evidence type="ECO:0000256" key="2">
    <source>
        <dbReference type="ARBA" id="ARBA00010265"/>
    </source>
</evidence>
<feature type="region of interest" description="Disordered" evidence="7">
    <location>
        <begin position="286"/>
        <end position="313"/>
    </location>
</feature>
<dbReference type="CDD" id="cd16429">
    <property type="entry name" value="VirB10"/>
    <property type="match status" value="1"/>
</dbReference>
<organism evidence="9 10">
    <name type="scientific">Palleronia aestuarii</name>
    <dbReference type="NCBI Taxonomy" id="568105"/>
    <lineage>
        <taxon>Bacteria</taxon>
        <taxon>Pseudomonadati</taxon>
        <taxon>Pseudomonadota</taxon>
        <taxon>Alphaproteobacteria</taxon>
        <taxon>Rhodobacterales</taxon>
        <taxon>Roseobacteraceae</taxon>
        <taxon>Palleronia</taxon>
    </lineage>
</organism>
<feature type="compositionally biased region" description="Acidic residues" evidence="7">
    <location>
        <begin position="64"/>
        <end position="74"/>
    </location>
</feature>
<dbReference type="RefSeq" id="WP_111538601.1">
    <property type="nucleotide sequence ID" value="NZ_QKZL01000023.1"/>
</dbReference>
<evidence type="ECO:0000313" key="9">
    <source>
        <dbReference type="EMBL" id="PZX12453.1"/>
    </source>
</evidence>
<reference evidence="9 10" key="1">
    <citation type="submission" date="2018-06" db="EMBL/GenBank/DDBJ databases">
        <title>Genomic Encyclopedia of Archaeal and Bacterial Type Strains, Phase II (KMG-II): from individual species to whole genera.</title>
        <authorList>
            <person name="Goeker M."/>
        </authorList>
    </citation>
    <scope>NUCLEOTIDE SEQUENCE [LARGE SCALE GENOMIC DNA]</scope>
    <source>
        <strain evidence="9 10">DSM 22009</strain>
    </source>
</reference>
<proteinExistence type="inferred from homology"/>
<accession>A0A2W7MY16</accession>
<comment type="caution">
    <text evidence="9">The sequence shown here is derived from an EMBL/GenBank/DDBJ whole genome shotgun (WGS) entry which is preliminary data.</text>
</comment>
<dbReference type="Proteomes" id="UP000248916">
    <property type="component" value="Unassembled WGS sequence"/>
</dbReference>
<dbReference type="Pfam" id="PF03743">
    <property type="entry name" value="TrbI"/>
    <property type="match status" value="1"/>
</dbReference>
<gene>
    <name evidence="9" type="ORF">LX81_03557</name>
</gene>
<name>A0A2W7MY16_9RHOB</name>